<dbReference type="PIRSF" id="PIRSF017901">
    <property type="entry name" value="GCL"/>
    <property type="match status" value="1"/>
</dbReference>
<dbReference type="PANTHER" id="PTHR34378">
    <property type="entry name" value="GLUTAMATE--CYSTEINE LIGASE, CHLOROPLASTIC"/>
    <property type="match status" value="1"/>
</dbReference>
<dbReference type="Proteomes" id="UP000067448">
    <property type="component" value="Unassembled WGS sequence"/>
</dbReference>
<dbReference type="InterPro" id="IPR017809">
    <property type="entry name" value="EgtA_Actinobacteria"/>
</dbReference>
<dbReference type="AlphaFoldDB" id="A0A117EFB9"/>
<comment type="caution">
    <text evidence="7">The sequence shown here is derived from an EMBL/GenBank/DDBJ whole genome shotgun (WGS) entry which is preliminary data.</text>
</comment>
<dbReference type="RefSeq" id="WP_059082478.1">
    <property type="nucleotide sequence ID" value="NZ_BCMM01000027.1"/>
</dbReference>
<comment type="pathway">
    <text evidence="5">Amino-acid biosynthesis; ergothioneine biosynthesis.</text>
</comment>
<dbReference type="GO" id="GO:0006750">
    <property type="term" value="P:glutathione biosynthetic process"/>
    <property type="evidence" value="ECO:0007669"/>
    <property type="project" value="UniProtKB-UniRule"/>
</dbReference>
<reference evidence="8" key="1">
    <citation type="submission" date="2015-11" db="EMBL/GenBank/DDBJ databases">
        <authorList>
            <consortium name="Cross-ministerial Strategic Innovation Promotion Program (SIP) consortium"/>
            <person name="Tomihama T."/>
            <person name="Ikenaga M."/>
            <person name="Sakai M."/>
            <person name="Okubo T."/>
            <person name="Ikeda S."/>
        </authorList>
    </citation>
    <scope>NUCLEOTIDE SEQUENCE [LARGE SCALE GENOMIC DNA]</scope>
    <source>
        <strain evidence="8">S58</strain>
    </source>
</reference>
<comment type="catalytic activity">
    <reaction evidence="4 5 6">
        <text>L-cysteine + L-glutamate + ATP = gamma-L-glutamyl-L-cysteine + ADP + phosphate + H(+)</text>
        <dbReference type="Rhea" id="RHEA:13285"/>
        <dbReference type="ChEBI" id="CHEBI:15378"/>
        <dbReference type="ChEBI" id="CHEBI:29985"/>
        <dbReference type="ChEBI" id="CHEBI:30616"/>
        <dbReference type="ChEBI" id="CHEBI:35235"/>
        <dbReference type="ChEBI" id="CHEBI:43474"/>
        <dbReference type="ChEBI" id="CHEBI:58173"/>
        <dbReference type="ChEBI" id="CHEBI:456216"/>
        <dbReference type="EC" id="6.3.2.2"/>
    </reaction>
</comment>
<comment type="similarity">
    <text evidence="5 6">Belongs to the glutamate--cysteine ligase type 2 family. EgtA subfamily.</text>
</comment>
<dbReference type="InterPro" id="IPR014746">
    <property type="entry name" value="Gln_synth/guanido_kin_cat_dom"/>
</dbReference>
<accession>A0A117EFB9</accession>
<evidence type="ECO:0000313" key="7">
    <source>
        <dbReference type="EMBL" id="GAQ65077.1"/>
    </source>
</evidence>
<dbReference type="GO" id="GO:0052699">
    <property type="term" value="P:ergothioneine biosynthetic process"/>
    <property type="evidence" value="ECO:0007669"/>
    <property type="project" value="UniProtKB-UniRule"/>
</dbReference>
<evidence type="ECO:0000256" key="2">
    <source>
        <dbReference type="ARBA" id="ARBA00022741"/>
    </source>
</evidence>
<dbReference type="NCBIfam" id="TIGR03444">
    <property type="entry name" value="EgtA_Cys_ligase"/>
    <property type="match status" value="1"/>
</dbReference>
<evidence type="ECO:0000256" key="5">
    <source>
        <dbReference type="HAMAP-Rule" id="MF_02034"/>
    </source>
</evidence>
<dbReference type="GO" id="GO:0005524">
    <property type="term" value="F:ATP binding"/>
    <property type="evidence" value="ECO:0007669"/>
    <property type="project" value="UniProtKB-UniRule"/>
</dbReference>
<reference evidence="7 8" key="2">
    <citation type="journal article" date="2016" name="Genome Announc.">
        <title>Draft Genome Sequences of Streptomyces scabiei S58, Streptomyces turgidiscabies T45, and Streptomyces acidiscabies a10, the Pathogens of Potato Common Scab, Isolated in Japan.</title>
        <authorList>
            <person name="Tomihama T."/>
            <person name="Nishi Y."/>
            <person name="Sakai M."/>
            <person name="Ikenaga M."/>
            <person name="Okubo T."/>
            <person name="Ikeda S."/>
        </authorList>
    </citation>
    <scope>NUCLEOTIDE SEQUENCE [LARGE SCALE GENOMIC DNA]</scope>
    <source>
        <strain evidence="7 8">S58</strain>
    </source>
</reference>
<comment type="function">
    <text evidence="5">Catalyzes the synthesis of gamma-glutamylcysteine (gamma-GC). This compound is used as substrate for the biosynthesis of the low-molecular thiol compound ergothioneine.</text>
</comment>
<dbReference type="EMBL" id="BCMM01000027">
    <property type="protein sequence ID" value="GAQ65077.1"/>
    <property type="molecule type" value="Genomic_DNA"/>
</dbReference>
<reference evidence="8" key="3">
    <citation type="submission" date="2016-02" db="EMBL/GenBank/DDBJ databases">
        <title>Draft genome of pathogenic Streptomyces sp. in Japan.</title>
        <authorList>
            <person name="Tomihama T."/>
            <person name="Ikenaga M."/>
            <person name="Sakai M."/>
            <person name="Okubo T."/>
            <person name="Ikeda S."/>
        </authorList>
    </citation>
    <scope>NUCLEOTIDE SEQUENCE [LARGE SCALE GENOMIC DNA]</scope>
    <source>
        <strain evidence="8">S58</strain>
    </source>
</reference>
<gene>
    <name evidence="7" type="primary">gshA</name>
    <name evidence="5" type="synonym">egtA</name>
    <name evidence="7" type="ORF">SsS58_05484</name>
</gene>
<keyword evidence="3 5" id="KW-0067">ATP-binding</keyword>
<keyword evidence="2 5" id="KW-0547">Nucleotide-binding</keyword>
<protein>
    <recommendedName>
        <fullName evidence="5">Glutamate--cysteine ligase EgtA</fullName>
        <ecNumber evidence="5">6.3.2.2</ecNumber>
    </recommendedName>
    <alternativeName>
        <fullName evidence="5">Gamma-glutamylcysteine synthase</fullName>
        <shortName evidence="5">GCS</shortName>
        <shortName evidence="5">Gamma-ECS</shortName>
    </alternativeName>
</protein>
<evidence type="ECO:0000256" key="4">
    <source>
        <dbReference type="ARBA" id="ARBA00048819"/>
    </source>
</evidence>
<keyword evidence="1 5" id="KW-0436">Ligase</keyword>
<dbReference type="UniPathway" id="UPA01014"/>
<sequence>MSDSLSDCPEPRSPVTEAEVEALVRGICFKTGPPRTLGVELEWHVHELRDPRLPATPARLEAAYAALRTLTLNSPLTVEPGGQLELSSAPAASLTECIASVSADLAAVRATLREADLGISGYGHEPWNPPTRYLHEPRYDAMEIYLRRFGPEGLAMMCSTASVQVCLDAGYDEPGPLGHRRRWWLAHQLGAVLVAAFAHSPLARGRVTGLRSTRQALWAAMDPGRTTAPDLDGDPREAWARLVLDAPVMCVRADEGPWGVPGAMTFREWTGTDNPPSRADLDYHLTTLFPPVRPRGHLELRMIDAQPGEDGWIVPLAVTTALFEDPEAAEIAYRTVKPLAERAGSQPPPRNPLWEAATRDGLTDPELREAAAVCFAAAAEALPRLGAGTEVLDAVAAYTDRYVARGRCPADDLLDLFHGKDIPA</sequence>
<dbReference type="PANTHER" id="PTHR34378:SF1">
    <property type="entry name" value="GLUTAMATE--CYSTEINE LIGASE, CHLOROPLASTIC"/>
    <property type="match status" value="1"/>
</dbReference>
<evidence type="ECO:0000256" key="3">
    <source>
        <dbReference type="ARBA" id="ARBA00022840"/>
    </source>
</evidence>
<name>A0A117EFB9_STRSC</name>
<dbReference type="SUPFAM" id="SSF55931">
    <property type="entry name" value="Glutamine synthetase/guanido kinase"/>
    <property type="match status" value="1"/>
</dbReference>
<proteinExistence type="inferred from homology"/>
<dbReference type="HAMAP" id="MF_02034">
    <property type="entry name" value="EgtA"/>
    <property type="match status" value="1"/>
</dbReference>
<evidence type="ECO:0000256" key="6">
    <source>
        <dbReference type="PIRNR" id="PIRNR017901"/>
    </source>
</evidence>
<dbReference type="InterPro" id="IPR006336">
    <property type="entry name" value="GCS2"/>
</dbReference>
<dbReference type="EC" id="6.3.2.2" evidence="5"/>
<evidence type="ECO:0000313" key="8">
    <source>
        <dbReference type="Proteomes" id="UP000067448"/>
    </source>
</evidence>
<dbReference type="GO" id="GO:0004357">
    <property type="term" value="F:glutamate-cysteine ligase activity"/>
    <property type="evidence" value="ECO:0007669"/>
    <property type="project" value="UniProtKB-UniRule"/>
</dbReference>
<dbReference type="InterPro" id="IPR035434">
    <property type="entry name" value="GCL_bact_plant"/>
</dbReference>
<dbReference type="OrthoDB" id="9780152at2"/>
<evidence type="ECO:0000256" key="1">
    <source>
        <dbReference type="ARBA" id="ARBA00022598"/>
    </source>
</evidence>
<dbReference type="Pfam" id="PF04107">
    <property type="entry name" value="GCS2"/>
    <property type="match status" value="1"/>
</dbReference>
<organism evidence="7 8">
    <name type="scientific">Streptomyces scabiei</name>
    <dbReference type="NCBI Taxonomy" id="1930"/>
    <lineage>
        <taxon>Bacteria</taxon>
        <taxon>Bacillati</taxon>
        <taxon>Actinomycetota</taxon>
        <taxon>Actinomycetes</taxon>
        <taxon>Kitasatosporales</taxon>
        <taxon>Streptomycetaceae</taxon>
        <taxon>Streptomyces</taxon>
    </lineage>
</organism>
<dbReference type="Gene3D" id="3.30.590.20">
    <property type="match status" value="1"/>
</dbReference>